<evidence type="ECO:0000313" key="3">
    <source>
        <dbReference type="Proteomes" id="UP001499988"/>
    </source>
</evidence>
<feature type="domain" description="AMP-dependent synthetase/ligase" evidence="1">
    <location>
        <begin position="17"/>
        <end position="123"/>
    </location>
</feature>
<accession>A0ABP9EHA8</accession>
<evidence type="ECO:0000259" key="1">
    <source>
        <dbReference type="Pfam" id="PF00501"/>
    </source>
</evidence>
<dbReference type="Pfam" id="PF00501">
    <property type="entry name" value="AMP-binding"/>
    <property type="match status" value="1"/>
</dbReference>
<dbReference type="InterPro" id="IPR000873">
    <property type="entry name" value="AMP-dep_synth/lig_dom"/>
</dbReference>
<gene>
    <name evidence="2" type="ORF">GCM10023333_04810</name>
</gene>
<dbReference type="PANTHER" id="PTHR43845:SF1">
    <property type="entry name" value="BLR5969 PROTEIN"/>
    <property type="match status" value="1"/>
</dbReference>
<dbReference type="EMBL" id="BAABJZ010000006">
    <property type="protein sequence ID" value="GAA4874764.1"/>
    <property type="molecule type" value="Genomic_DNA"/>
</dbReference>
<protein>
    <recommendedName>
        <fullName evidence="1">AMP-dependent synthetase/ligase domain-containing protein</fullName>
    </recommendedName>
</protein>
<dbReference type="Gene3D" id="3.30.300.30">
    <property type="match status" value="1"/>
</dbReference>
<dbReference type="SUPFAM" id="SSF56801">
    <property type="entry name" value="Acetyl-CoA synthetase-like"/>
    <property type="match status" value="1"/>
</dbReference>
<evidence type="ECO:0000313" key="2">
    <source>
        <dbReference type="EMBL" id="GAA4874764.1"/>
    </source>
</evidence>
<keyword evidence="3" id="KW-1185">Reference proteome</keyword>
<reference evidence="3" key="1">
    <citation type="journal article" date="2019" name="Int. J. Syst. Evol. Microbiol.">
        <title>The Global Catalogue of Microorganisms (GCM) 10K type strain sequencing project: providing services to taxonomists for standard genome sequencing and annotation.</title>
        <authorList>
            <consortium name="The Broad Institute Genomics Platform"/>
            <consortium name="The Broad Institute Genome Sequencing Center for Infectious Disease"/>
            <person name="Wu L."/>
            <person name="Ma J."/>
        </authorList>
    </citation>
    <scope>NUCLEOTIDE SEQUENCE [LARGE SCALE GENOMIC DNA]</scope>
    <source>
        <strain evidence="3">JCM 18401</strain>
    </source>
</reference>
<organism evidence="2 3">
    <name type="scientific">Ferrimonas pelagia</name>
    <dbReference type="NCBI Taxonomy" id="1177826"/>
    <lineage>
        <taxon>Bacteria</taxon>
        <taxon>Pseudomonadati</taxon>
        <taxon>Pseudomonadota</taxon>
        <taxon>Gammaproteobacteria</taxon>
        <taxon>Alteromonadales</taxon>
        <taxon>Ferrimonadaceae</taxon>
        <taxon>Ferrimonas</taxon>
    </lineage>
</organism>
<name>A0ABP9EHA8_9GAMM</name>
<sequence>MIPAGPGQTELQLAINAQLQPQGYCGTPSFLNILLEKAQAQGQRLSFRHALVTGEALPPALRQRFSDAGMDVLQAYASADIGLIGYESWIDQGLSLDEELLVEIVRPGSGEPVESGEIGEVVVTRFDPEYPLIRFATGDLSSWLSGTSPCGRTNLRLRGWQGRADQSAKVKGLFVHPAQLEALRVEVGGMARIRAVITQQAHQDQLTLLCEAQADTRLDLDRIVAQARAVLRLGVSVDIVPSGSLPRDSVVIEDQRS</sequence>
<dbReference type="Gene3D" id="3.40.50.12780">
    <property type="entry name" value="N-terminal domain of ligase-like"/>
    <property type="match status" value="1"/>
</dbReference>
<proteinExistence type="predicted"/>
<dbReference type="InterPro" id="IPR045851">
    <property type="entry name" value="AMP-bd_C_sf"/>
</dbReference>
<comment type="caution">
    <text evidence="2">The sequence shown here is derived from an EMBL/GenBank/DDBJ whole genome shotgun (WGS) entry which is preliminary data.</text>
</comment>
<dbReference type="RefSeq" id="WP_345333038.1">
    <property type="nucleotide sequence ID" value="NZ_BAABJZ010000006.1"/>
</dbReference>
<dbReference type="InterPro" id="IPR042099">
    <property type="entry name" value="ANL_N_sf"/>
</dbReference>
<dbReference type="PANTHER" id="PTHR43845">
    <property type="entry name" value="BLR5969 PROTEIN"/>
    <property type="match status" value="1"/>
</dbReference>
<dbReference type="Proteomes" id="UP001499988">
    <property type="component" value="Unassembled WGS sequence"/>
</dbReference>